<dbReference type="STRING" id="486041.B0CVK2"/>
<evidence type="ECO:0000313" key="3">
    <source>
        <dbReference type="EMBL" id="EDR13347.1"/>
    </source>
</evidence>
<dbReference type="KEGG" id="lbc:LACBIDRAFT_148633"/>
<name>B0CVK2_LACBS</name>
<feature type="domain" description="DNA-directed DNA polymerase family B exonuclease" evidence="2">
    <location>
        <begin position="10"/>
        <end position="137"/>
    </location>
</feature>
<dbReference type="GO" id="GO:0008296">
    <property type="term" value="F:3'-5'-DNA exonuclease activity"/>
    <property type="evidence" value="ECO:0007669"/>
    <property type="project" value="TreeGrafter"/>
</dbReference>
<dbReference type="InParanoid" id="B0CVK2"/>
<dbReference type="HOGENOM" id="CLU_1870019_0_0_1"/>
<dbReference type="Proteomes" id="UP000001194">
    <property type="component" value="Unassembled WGS sequence"/>
</dbReference>
<dbReference type="PANTHER" id="PTHR10322:SF23">
    <property type="entry name" value="DNA POLYMERASE DELTA CATALYTIC SUBUNIT"/>
    <property type="match status" value="1"/>
</dbReference>
<dbReference type="GO" id="GO:0043625">
    <property type="term" value="C:delta DNA polymerase complex"/>
    <property type="evidence" value="ECO:0007669"/>
    <property type="project" value="TreeGrafter"/>
</dbReference>
<dbReference type="EMBL" id="DS547093">
    <property type="protein sequence ID" value="EDR13347.1"/>
    <property type="molecule type" value="Genomic_DNA"/>
</dbReference>
<dbReference type="InterPro" id="IPR012337">
    <property type="entry name" value="RNaseH-like_sf"/>
</dbReference>
<dbReference type="OrthoDB" id="2414538at2759"/>
<gene>
    <name evidence="3" type="ORF">LACBIDRAFT_148633</name>
</gene>
<evidence type="ECO:0000259" key="2">
    <source>
        <dbReference type="Pfam" id="PF03104"/>
    </source>
</evidence>
<dbReference type="AlphaFoldDB" id="B0CVK2"/>
<reference evidence="3 4" key="1">
    <citation type="journal article" date="2008" name="Nature">
        <title>The genome of Laccaria bicolor provides insights into mycorrhizal symbiosis.</title>
        <authorList>
            <person name="Martin F."/>
            <person name="Aerts A."/>
            <person name="Ahren D."/>
            <person name="Brun A."/>
            <person name="Danchin E.G.J."/>
            <person name="Duchaussoy F."/>
            <person name="Gibon J."/>
            <person name="Kohler A."/>
            <person name="Lindquist E."/>
            <person name="Pereda V."/>
            <person name="Salamov A."/>
            <person name="Shapiro H.J."/>
            <person name="Wuyts J."/>
            <person name="Blaudez D."/>
            <person name="Buee M."/>
            <person name="Brokstein P."/>
            <person name="Canbaeck B."/>
            <person name="Cohen D."/>
            <person name="Courty P.E."/>
            <person name="Coutinho P.M."/>
            <person name="Delaruelle C."/>
            <person name="Detter J.C."/>
            <person name="Deveau A."/>
            <person name="DiFazio S."/>
            <person name="Duplessis S."/>
            <person name="Fraissinet-Tachet L."/>
            <person name="Lucic E."/>
            <person name="Frey-Klett P."/>
            <person name="Fourrey C."/>
            <person name="Feussner I."/>
            <person name="Gay G."/>
            <person name="Grimwood J."/>
            <person name="Hoegger P.J."/>
            <person name="Jain P."/>
            <person name="Kilaru S."/>
            <person name="Labbe J."/>
            <person name="Lin Y.C."/>
            <person name="Legue V."/>
            <person name="Le Tacon F."/>
            <person name="Marmeisse R."/>
            <person name="Melayah D."/>
            <person name="Montanini B."/>
            <person name="Muratet M."/>
            <person name="Nehls U."/>
            <person name="Niculita-Hirzel H."/>
            <person name="Oudot-Le Secq M.P."/>
            <person name="Peter M."/>
            <person name="Quesneville H."/>
            <person name="Rajashekar B."/>
            <person name="Reich M."/>
            <person name="Rouhier N."/>
            <person name="Schmutz J."/>
            <person name="Yin T."/>
            <person name="Chalot M."/>
            <person name="Henrissat B."/>
            <person name="Kuees U."/>
            <person name="Lucas S."/>
            <person name="Van de Peer Y."/>
            <person name="Podila G.K."/>
            <person name="Polle A."/>
            <person name="Pukkila P.J."/>
            <person name="Richardson P.M."/>
            <person name="Rouze P."/>
            <person name="Sanders I.R."/>
            <person name="Stajich J.E."/>
            <person name="Tunlid A."/>
            <person name="Tuskan G."/>
            <person name="Grigoriev I.V."/>
        </authorList>
    </citation>
    <scope>NUCLEOTIDE SEQUENCE [LARGE SCALE GENOMIC DNA]</scope>
    <source>
        <strain evidence="4">S238N-H82 / ATCC MYA-4686</strain>
    </source>
</reference>
<sequence length="137" mass="15620">WARFDDLEVYGFEGDPHKIAPLRILSLDIECSIRPIRPDNPNPKDNEMTTSNMVTQYGDNEPFVRNIFTLRSCAPIAGAETFSFDSESELLNSWQKFIMDVDPDLIIGYNIGSFDLPYLLNRGKLRRIAGFGELGRM</sequence>
<dbReference type="Pfam" id="PF03104">
    <property type="entry name" value="DNA_pol_B_exo1"/>
    <property type="match status" value="1"/>
</dbReference>
<dbReference type="GO" id="GO:0003676">
    <property type="term" value="F:nucleic acid binding"/>
    <property type="evidence" value="ECO:0007669"/>
    <property type="project" value="InterPro"/>
</dbReference>
<evidence type="ECO:0000256" key="1">
    <source>
        <dbReference type="ARBA" id="ARBA00024411"/>
    </source>
</evidence>
<dbReference type="GO" id="GO:0045004">
    <property type="term" value="P:DNA replication proofreading"/>
    <property type="evidence" value="ECO:0007669"/>
    <property type="project" value="TreeGrafter"/>
</dbReference>
<dbReference type="InterPro" id="IPR036397">
    <property type="entry name" value="RNaseH_sf"/>
</dbReference>
<dbReference type="PANTHER" id="PTHR10322">
    <property type="entry name" value="DNA POLYMERASE CATALYTIC SUBUNIT"/>
    <property type="match status" value="1"/>
</dbReference>
<dbReference type="GO" id="GO:0003887">
    <property type="term" value="F:DNA-directed DNA polymerase activity"/>
    <property type="evidence" value="ECO:0007669"/>
    <property type="project" value="TreeGrafter"/>
</dbReference>
<dbReference type="GO" id="GO:0006297">
    <property type="term" value="P:nucleotide-excision repair, DNA gap filling"/>
    <property type="evidence" value="ECO:0007669"/>
    <property type="project" value="TreeGrafter"/>
</dbReference>
<dbReference type="InterPro" id="IPR006133">
    <property type="entry name" value="DNA-dir_DNA_pol_B_exonuc"/>
</dbReference>
<dbReference type="GeneID" id="6071251"/>
<dbReference type="Gene3D" id="3.30.420.10">
    <property type="entry name" value="Ribonuclease H-like superfamily/Ribonuclease H"/>
    <property type="match status" value="1"/>
</dbReference>
<keyword evidence="4" id="KW-1185">Reference proteome</keyword>
<dbReference type="InterPro" id="IPR050240">
    <property type="entry name" value="DNA_pol_type-B"/>
</dbReference>
<evidence type="ECO:0000313" key="4">
    <source>
        <dbReference type="Proteomes" id="UP000001194"/>
    </source>
</evidence>
<accession>B0CVK2</accession>
<dbReference type="GO" id="GO:0006287">
    <property type="term" value="P:base-excision repair, gap-filling"/>
    <property type="evidence" value="ECO:0007669"/>
    <property type="project" value="TreeGrafter"/>
</dbReference>
<proteinExistence type="predicted"/>
<feature type="non-terminal residue" evidence="3">
    <location>
        <position position="1"/>
    </location>
</feature>
<dbReference type="RefSeq" id="XP_001875845.1">
    <property type="nucleotide sequence ID" value="XM_001875810.1"/>
</dbReference>
<feature type="non-terminal residue" evidence="3">
    <location>
        <position position="137"/>
    </location>
</feature>
<protein>
    <recommendedName>
        <fullName evidence="1">DNA polymerase delta catalytic subunit</fullName>
    </recommendedName>
</protein>
<organism evidence="4">
    <name type="scientific">Laccaria bicolor (strain S238N-H82 / ATCC MYA-4686)</name>
    <name type="common">Bicoloured deceiver</name>
    <name type="synonym">Laccaria laccata var. bicolor</name>
    <dbReference type="NCBI Taxonomy" id="486041"/>
    <lineage>
        <taxon>Eukaryota</taxon>
        <taxon>Fungi</taxon>
        <taxon>Dikarya</taxon>
        <taxon>Basidiomycota</taxon>
        <taxon>Agaricomycotina</taxon>
        <taxon>Agaricomycetes</taxon>
        <taxon>Agaricomycetidae</taxon>
        <taxon>Agaricales</taxon>
        <taxon>Agaricineae</taxon>
        <taxon>Hydnangiaceae</taxon>
        <taxon>Laccaria</taxon>
    </lineage>
</organism>
<dbReference type="SUPFAM" id="SSF53098">
    <property type="entry name" value="Ribonuclease H-like"/>
    <property type="match status" value="1"/>
</dbReference>